<dbReference type="OrthoDB" id="266937at2759"/>
<dbReference type="EMBL" id="JAFEUZ010000021">
    <property type="protein sequence ID" value="KAG5479501.1"/>
    <property type="molecule type" value="Genomic_DNA"/>
</dbReference>
<organism evidence="2 3">
    <name type="scientific">Leishmania martiniquensis</name>
    <dbReference type="NCBI Taxonomy" id="1580590"/>
    <lineage>
        <taxon>Eukaryota</taxon>
        <taxon>Discoba</taxon>
        <taxon>Euglenozoa</taxon>
        <taxon>Kinetoplastea</taxon>
        <taxon>Metakinetoplastina</taxon>
        <taxon>Trypanosomatida</taxon>
        <taxon>Trypanosomatidae</taxon>
        <taxon>Leishmaniinae</taxon>
        <taxon>Leishmania</taxon>
    </lineage>
</organism>
<evidence type="ECO:0000256" key="1">
    <source>
        <dbReference type="SAM" id="MobiDB-lite"/>
    </source>
</evidence>
<dbReference type="Proteomes" id="UP000673552">
    <property type="component" value="Chromosome 21"/>
</dbReference>
<reference evidence="2 3" key="1">
    <citation type="submission" date="2021-03" db="EMBL/GenBank/DDBJ databases">
        <title>Leishmania (Mundinia) martiniquensis Genome sequencing and assembly.</title>
        <authorList>
            <person name="Almutairi H."/>
            <person name="Gatherer D."/>
        </authorList>
    </citation>
    <scope>NUCLEOTIDE SEQUENCE [LARGE SCALE GENOMIC DNA]</scope>
    <source>
        <strain evidence="2">LSCM1</strain>
    </source>
</reference>
<dbReference type="AlphaFoldDB" id="A0A836HKA5"/>
<feature type="region of interest" description="Disordered" evidence="1">
    <location>
        <begin position="1"/>
        <end position="39"/>
    </location>
</feature>
<name>A0A836HKA5_9TRYP</name>
<protein>
    <submittedName>
        <fullName evidence="2">Uncharacterized protein</fullName>
    </submittedName>
</protein>
<comment type="caution">
    <text evidence="2">The sequence shown here is derived from an EMBL/GenBank/DDBJ whole genome shotgun (WGS) entry which is preliminary data.</text>
</comment>
<accession>A0A836HKA5</accession>
<dbReference type="RefSeq" id="XP_067179056.1">
    <property type="nucleotide sequence ID" value="XM_067322259.1"/>
</dbReference>
<evidence type="ECO:0000313" key="3">
    <source>
        <dbReference type="Proteomes" id="UP000673552"/>
    </source>
</evidence>
<keyword evidence="3" id="KW-1185">Reference proteome</keyword>
<gene>
    <name evidence="2" type="ORF">LSCM1_04767</name>
</gene>
<evidence type="ECO:0000313" key="2">
    <source>
        <dbReference type="EMBL" id="KAG5479501.1"/>
    </source>
</evidence>
<proteinExistence type="predicted"/>
<dbReference type="GeneID" id="92514771"/>
<sequence>MPGRESPVSRGGAQALAPARRLPTPYASRRPPGSHMKRPRLAAVQLDRASPAQVSVTASRQGQRFPVLAETAPACARCAACLKASQEVLHAYNALLLNSKRLFIDDALHHYSGDEAWIRVLRALGWCGGGVPAHIEGTKSDSAQR</sequence>
<dbReference type="KEGG" id="lmat:92514771"/>